<accession>S2JKM0</accession>
<keyword evidence="2" id="KW-1185">Reference proteome</keyword>
<dbReference type="AlphaFoldDB" id="S2JKM0"/>
<proteinExistence type="predicted"/>
<evidence type="ECO:0000313" key="2">
    <source>
        <dbReference type="Proteomes" id="UP000014254"/>
    </source>
</evidence>
<dbReference type="InParanoid" id="S2JKM0"/>
<sequence>MSMLYSNHGNWLKNDEAFGCTFRISVLYDQSRLVCVRYIKNSSRRSRTYESMAAIEARDKQHSSGFIWIDRAFA</sequence>
<dbReference type="Proteomes" id="UP000014254">
    <property type="component" value="Unassembled WGS sequence"/>
</dbReference>
<evidence type="ECO:0000313" key="1">
    <source>
        <dbReference type="EMBL" id="EPB83098.1"/>
    </source>
</evidence>
<gene>
    <name evidence="1" type="ORF">HMPREF1544_10135</name>
</gene>
<name>S2JKM0_MUCC1</name>
<dbReference type="EMBL" id="KE124084">
    <property type="protein sequence ID" value="EPB83098.1"/>
    <property type="molecule type" value="Genomic_DNA"/>
</dbReference>
<reference evidence="2" key="1">
    <citation type="submission" date="2013-05" db="EMBL/GenBank/DDBJ databases">
        <title>The Genome sequence of Mucor circinelloides f. circinelloides 1006PhL.</title>
        <authorList>
            <consortium name="The Broad Institute Genomics Platform"/>
            <person name="Cuomo C."/>
            <person name="Earl A."/>
            <person name="Findley K."/>
            <person name="Lee S.C."/>
            <person name="Walker B."/>
            <person name="Young S."/>
            <person name="Zeng Q."/>
            <person name="Gargeya S."/>
            <person name="Fitzgerald M."/>
            <person name="Haas B."/>
            <person name="Abouelleil A."/>
            <person name="Allen A.W."/>
            <person name="Alvarado L."/>
            <person name="Arachchi H.M."/>
            <person name="Berlin A.M."/>
            <person name="Chapman S.B."/>
            <person name="Gainer-Dewar J."/>
            <person name="Goldberg J."/>
            <person name="Griggs A."/>
            <person name="Gujja S."/>
            <person name="Hansen M."/>
            <person name="Howarth C."/>
            <person name="Imamovic A."/>
            <person name="Ireland A."/>
            <person name="Larimer J."/>
            <person name="McCowan C."/>
            <person name="Murphy C."/>
            <person name="Pearson M."/>
            <person name="Poon T.W."/>
            <person name="Priest M."/>
            <person name="Roberts A."/>
            <person name="Saif S."/>
            <person name="Shea T."/>
            <person name="Sisk P."/>
            <person name="Sykes S."/>
            <person name="Wortman J."/>
            <person name="Nusbaum C."/>
            <person name="Birren B."/>
        </authorList>
    </citation>
    <scope>NUCLEOTIDE SEQUENCE [LARGE SCALE GENOMIC DNA]</scope>
    <source>
        <strain evidence="2">1006PhL</strain>
    </source>
</reference>
<protein>
    <submittedName>
        <fullName evidence="1">Uncharacterized protein</fullName>
    </submittedName>
</protein>
<organism evidence="1 2">
    <name type="scientific">Mucor circinelloides f. circinelloides (strain 1006PhL)</name>
    <name type="common">Mucormycosis agent</name>
    <name type="synonym">Calyptromyces circinelloides</name>
    <dbReference type="NCBI Taxonomy" id="1220926"/>
    <lineage>
        <taxon>Eukaryota</taxon>
        <taxon>Fungi</taxon>
        <taxon>Fungi incertae sedis</taxon>
        <taxon>Mucoromycota</taxon>
        <taxon>Mucoromycotina</taxon>
        <taxon>Mucoromycetes</taxon>
        <taxon>Mucorales</taxon>
        <taxon>Mucorineae</taxon>
        <taxon>Mucoraceae</taxon>
        <taxon>Mucor</taxon>
    </lineage>
</organism>
<dbReference type="VEuPathDB" id="FungiDB:HMPREF1544_10135"/>